<dbReference type="GO" id="GO:0003677">
    <property type="term" value="F:DNA binding"/>
    <property type="evidence" value="ECO:0007669"/>
    <property type="project" value="UniProtKB-KW"/>
</dbReference>
<dbReference type="SUPFAM" id="SSF53850">
    <property type="entry name" value="Periplasmic binding protein-like II"/>
    <property type="match status" value="1"/>
</dbReference>
<dbReference type="InterPro" id="IPR036388">
    <property type="entry name" value="WH-like_DNA-bd_sf"/>
</dbReference>
<proteinExistence type="inferred from homology"/>
<dbReference type="Pfam" id="PF00126">
    <property type="entry name" value="HTH_1"/>
    <property type="match status" value="1"/>
</dbReference>
<dbReference type="InterPro" id="IPR000847">
    <property type="entry name" value="LysR_HTH_N"/>
</dbReference>
<evidence type="ECO:0000313" key="6">
    <source>
        <dbReference type="EMBL" id="MDP9844908.1"/>
    </source>
</evidence>
<sequence>MDLDLGLVADFLVLLQERHYGRAAGRLHLTSSALTKRIQRLEGQLGVVLVERGPAGVFAVTSAGRRFAIAAEPLIAQAGAARDSARTTPARCTLRVGVPAGVGVLLSHADMTGIAREVRLGFPEARLVRQAIALPALTRCLLERQVDVLWTMASVRHLDVDSFPLAMTSARIGVVAARHPLADAETMHVEDFSEYPILYNPAAADEWMNQFWLEDVRPRREARLVEIEAGSHTHVLRQTTESTAVITTFAEMAPLLGSGLRAVTLTGAAPVIFHVARRRTDRRGAVHALVKAFQALGTRPL</sequence>
<keyword evidence="7" id="KW-1185">Reference proteome</keyword>
<feature type="domain" description="HTH lysR-type" evidence="5">
    <location>
        <begin position="1"/>
        <end position="60"/>
    </location>
</feature>
<comment type="caution">
    <text evidence="6">The sequence shown here is derived from an EMBL/GenBank/DDBJ whole genome shotgun (WGS) entry which is preliminary data.</text>
</comment>
<dbReference type="Gene3D" id="1.10.10.10">
    <property type="entry name" value="Winged helix-like DNA-binding domain superfamily/Winged helix DNA-binding domain"/>
    <property type="match status" value="1"/>
</dbReference>
<dbReference type="InterPro" id="IPR036390">
    <property type="entry name" value="WH_DNA-bd_sf"/>
</dbReference>
<dbReference type="SUPFAM" id="SSF46785">
    <property type="entry name" value="Winged helix' DNA-binding domain"/>
    <property type="match status" value="1"/>
</dbReference>
<protein>
    <submittedName>
        <fullName evidence="6">DNA-binding transcriptional LysR family regulator</fullName>
    </submittedName>
</protein>
<evidence type="ECO:0000313" key="7">
    <source>
        <dbReference type="Proteomes" id="UP001225356"/>
    </source>
</evidence>
<dbReference type="RefSeq" id="WP_307560126.1">
    <property type="nucleotide sequence ID" value="NZ_JAUSQU010000001.1"/>
</dbReference>
<evidence type="ECO:0000256" key="2">
    <source>
        <dbReference type="ARBA" id="ARBA00023015"/>
    </source>
</evidence>
<dbReference type="Proteomes" id="UP001225356">
    <property type="component" value="Unassembled WGS sequence"/>
</dbReference>
<keyword evidence="3 6" id="KW-0238">DNA-binding</keyword>
<dbReference type="PROSITE" id="PS50931">
    <property type="entry name" value="HTH_LYSR"/>
    <property type="match status" value="1"/>
</dbReference>
<keyword evidence="2" id="KW-0805">Transcription regulation</keyword>
<dbReference type="EMBL" id="JAUSQU010000001">
    <property type="protein sequence ID" value="MDP9844908.1"/>
    <property type="molecule type" value="Genomic_DNA"/>
</dbReference>
<reference evidence="6 7" key="1">
    <citation type="submission" date="2023-07" db="EMBL/GenBank/DDBJ databases">
        <title>Sequencing the genomes of 1000 actinobacteria strains.</title>
        <authorList>
            <person name="Klenk H.-P."/>
        </authorList>
    </citation>
    <scope>NUCLEOTIDE SEQUENCE [LARGE SCALE GENOMIC DNA]</scope>
    <source>
        <strain evidence="6 7">DSM 46740</strain>
    </source>
</reference>
<dbReference type="InterPro" id="IPR005119">
    <property type="entry name" value="LysR_subst-bd"/>
</dbReference>
<evidence type="ECO:0000256" key="3">
    <source>
        <dbReference type="ARBA" id="ARBA00023125"/>
    </source>
</evidence>
<name>A0ABT9QF32_9ACTN</name>
<evidence type="ECO:0000259" key="5">
    <source>
        <dbReference type="PROSITE" id="PS50931"/>
    </source>
</evidence>
<organism evidence="6 7">
    <name type="scientific">Streptosporangium lutulentum</name>
    <dbReference type="NCBI Taxonomy" id="1461250"/>
    <lineage>
        <taxon>Bacteria</taxon>
        <taxon>Bacillati</taxon>
        <taxon>Actinomycetota</taxon>
        <taxon>Actinomycetes</taxon>
        <taxon>Streptosporangiales</taxon>
        <taxon>Streptosporangiaceae</taxon>
        <taxon>Streptosporangium</taxon>
    </lineage>
</organism>
<gene>
    <name evidence="6" type="ORF">J2853_004119</name>
</gene>
<keyword evidence="4" id="KW-0804">Transcription</keyword>
<evidence type="ECO:0000256" key="4">
    <source>
        <dbReference type="ARBA" id="ARBA00023163"/>
    </source>
</evidence>
<dbReference type="PANTHER" id="PTHR30346">
    <property type="entry name" value="TRANSCRIPTIONAL DUAL REGULATOR HCAR-RELATED"/>
    <property type="match status" value="1"/>
</dbReference>
<dbReference type="Pfam" id="PF03466">
    <property type="entry name" value="LysR_substrate"/>
    <property type="match status" value="1"/>
</dbReference>
<evidence type="ECO:0000256" key="1">
    <source>
        <dbReference type="ARBA" id="ARBA00009437"/>
    </source>
</evidence>
<dbReference type="PANTHER" id="PTHR30346:SF0">
    <property type="entry name" value="HCA OPERON TRANSCRIPTIONAL ACTIVATOR HCAR"/>
    <property type="match status" value="1"/>
</dbReference>
<dbReference type="Gene3D" id="3.40.190.290">
    <property type="match status" value="1"/>
</dbReference>
<accession>A0ABT9QF32</accession>
<comment type="similarity">
    <text evidence="1">Belongs to the LysR transcriptional regulatory family.</text>
</comment>